<accession>A0A4R4DNY9</accession>
<proteinExistence type="predicted"/>
<dbReference type="GO" id="GO:0006171">
    <property type="term" value="P:cAMP biosynthetic process"/>
    <property type="evidence" value="ECO:0007669"/>
    <property type="project" value="TreeGrafter"/>
</dbReference>
<evidence type="ECO:0000256" key="1">
    <source>
        <dbReference type="SAM" id="MobiDB-lite"/>
    </source>
</evidence>
<dbReference type="PANTHER" id="PTHR43081">
    <property type="entry name" value="ADENYLATE CYCLASE, TERMINAL-DIFFERENTIATION SPECIFIC-RELATED"/>
    <property type="match status" value="1"/>
</dbReference>
<dbReference type="Proteomes" id="UP000295023">
    <property type="component" value="Unassembled WGS sequence"/>
</dbReference>
<feature type="domain" description="Guanylate cyclase" evidence="3">
    <location>
        <begin position="517"/>
        <end position="655"/>
    </location>
</feature>
<dbReference type="SUPFAM" id="SSF55073">
    <property type="entry name" value="Nucleotide cyclase"/>
    <property type="match status" value="1"/>
</dbReference>
<dbReference type="InterPro" id="IPR029787">
    <property type="entry name" value="Nucleotide_cyclase"/>
</dbReference>
<dbReference type="PROSITE" id="PS50125">
    <property type="entry name" value="GUANYLATE_CYCLASE_2"/>
    <property type="match status" value="1"/>
</dbReference>
<dbReference type="OrthoDB" id="9762462at2"/>
<dbReference type="PANTHER" id="PTHR43081:SF1">
    <property type="entry name" value="ADENYLATE CYCLASE, TERMINAL-DIFFERENTIATION SPECIFIC"/>
    <property type="match status" value="1"/>
</dbReference>
<feature type="region of interest" description="Disordered" evidence="1">
    <location>
        <begin position="1"/>
        <end position="111"/>
    </location>
</feature>
<gene>
    <name evidence="4" type="ORF">EXY23_10500</name>
</gene>
<feature type="transmembrane region" description="Helical" evidence="2">
    <location>
        <begin position="451"/>
        <end position="472"/>
    </location>
</feature>
<dbReference type="Gene3D" id="3.30.70.1230">
    <property type="entry name" value="Nucleotide cyclase"/>
    <property type="match status" value="1"/>
</dbReference>
<feature type="transmembrane region" description="Helical" evidence="2">
    <location>
        <begin position="122"/>
        <end position="144"/>
    </location>
</feature>
<feature type="compositionally biased region" description="Low complexity" evidence="1">
    <location>
        <begin position="39"/>
        <end position="48"/>
    </location>
</feature>
<name>A0A4R4DNY9_9PROT</name>
<keyword evidence="2" id="KW-0472">Membrane</keyword>
<dbReference type="GO" id="GO:0004016">
    <property type="term" value="F:adenylate cyclase activity"/>
    <property type="evidence" value="ECO:0007669"/>
    <property type="project" value="UniProtKB-ARBA"/>
</dbReference>
<dbReference type="SMART" id="SM01080">
    <property type="entry name" value="CHASE2"/>
    <property type="match status" value="1"/>
</dbReference>
<dbReference type="CDD" id="cd07302">
    <property type="entry name" value="CHD"/>
    <property type="match status" value="1"/>
</dbReference>
<feature type="transmembrane region" description="Helical" evidence="2">
    <location>
        <begin position="423"/>
        <end position="445"/>
    </location>
</feature>
<dbReference type="AlphaFoldDB" id="A0A4R4DNY9"/>
<sequence>MPAPPRRTARPRPRRRSGRPCSAVSGPSSGWGEAPPGPVAGAQVARARTPGLRASARDAAGHQRQGVTACPGTRRRCTQGGRTGTAPQGVTGRRRRPHCPSSAGTPTLALSDHEASMGRRRILQAAGAMLILAAATGAALLLVAPPSPLAAAERLFQGAALRWLAPVRPPHPRLVLIGITEATLDPFPYRSPVDRGFLAGLVEHLAAAGVAAIGLDILLDRPTEPAKDAALRAALHRQAVPTVPITLGPETPLPPAQAAVLEEFVGEAPAGTANLARDVYDGLVRLHIPRHPATGAPSFPAALARVVGAAVPDRPFALDWQRTAAGPVAPLYPAETVPLLPADWLRGRIALIGTLLPGTDEHRSPGSVFGRPSFGLEIHAQTLAQILDGRAGAGAHRWREPMATAAWAVLGLLAGLGLAGRGFALALGGLILAWIVAVLALAAAGQPGWPALAPVLGALCAGGAARGLAGAAERRDRAALRSLFSRFLSAPVAEALLRDRALFMAGGRPKPQELVATVLFADIAGFTRIAEQLPPGPLIAWLDRYIDAMVREVAAQGGVVLRFAGDGMLAAFGVPVPRRDPAAIAADARAAARCALAMERAMAALNAGWRAAGLPEAGLRIGIQTGPMVAGSLGHGERLEFCLLGDAANVGARLEQLGKQHGGEAPGACTIILGEPSWRLLEGSLPGLRIGEVPLRNRQAPITAWRIDARAVRGLEAPAEALPAG</sequence>
<evidence type="ECO:0000259" key="3">
    <source>
        <dbReference type="PROSITE" id="PS50125"/>
    </source>
</evidence>
<reference evidence="4 5" key="1">
    <citation type="submission" date="2019-03" db="EMBL/GenBank/DDBJ databases">
        <title>Paracraurococcus aquatilis NE82 genome sequence.</title>
        <authorList>
            <person name="Zhao Y."/>
            <person name="Du Z."/>
        </authorList>
    </citation>
    <scope>NUCLEOTIDE SEQUENCE [LARGE SCALE GENOMIC DNA]</scope>
    <source>
        <strain evidence="4 5">NE82</strain>
    </source>
</reference>
<feature type="compositionally biased region" description="Basic residues" evidence="1">
    <location>
        <begin position="7"/>
        <end position="18"/>
    </location>
</feature>
<dbReference type="Pfam" id="PF05226">
    <property type="entry name" value="CHASE2"/>
    <property type="match status" value="1"/>
</dbReference>
<protein>
    <submittedName>
        <fullName evidence="4">Adenylate/guanylate cyclase domain-containing protein</fullName>
    </submittedName>
</protein>
<keyword evidence="2" id="KW-0812">Transmembrane</keyword>
<evidence type="ECO:0000256" key="2">
    <source>
        <dbReference type="SAM" id="Phobius"/>
    </source>
</evidence>
<organism evidence="4 5">
    <name type="scientific">Roseicella aquatilis</name>
    <dbReference type="NCBI Taxonomy" id="2527868"/>
    <lineage>
        <taxon>Bacteria</taxon>
        <taxon>Pseudomonadati</taxon>
        <taxon>Pseudomonadota</taxon>
        <taxon>Alphaproteobacteria</taxon>
        <taxon>Acetobacterales</taxon>
        <taxon>Roseomonadaceae</taxon>
        <taxon>Roseicella</taxon>
    </lineage>
</organism>
<dbReference type="InterPro" id="IPR050697">
    <property type="entry name" value="Adenylyl/Guanylyl_Cyclase_3/4"/>
</dbReference>
<evidence type="ECO:0000313" key="5">
    <source>
        <dbReference type="Proteomes" id="UP000295023"/>
    </source>
</evidence>
<dbReference type="SMART" id="SM00044">
    <property type="entry name" value="CYCc"/>
    <property type="match status" value="1"/>
</dbReference>
<dbReference type="GO" id="GO:0035556">
    <property type="term" value="P:intracellular signal transduction"/>
    <property type="evidence" value="ECO:0007669"/>
    <property type="project" value="InterPro"/>
</dbReference>
<dbReference type="EMBL" id="SKBM01000008">
    <property type="protein sequence ID" value="TCZ63252.1"/>
    <property type="molecule type" value="Genomic_DNA"/>
</dbReference>
<dbReference type="InterPro" id="IPR007890">
    <property type="entry name" value="CHASE2"/>
</dbReference>
<keyword evidence="2" id="KW-1133">Transmembrane helix</keyword>
<keyword evidence="5" id="KW-1185">Reference proteome</keyword>
<dbReference type="Pfam" id="PF00211">
    <property type="entry name" value="Guanylate_cyc"/>
    <property type="match status" value="1"/>
</dbReference>
<dbReference type="InterPro" id="IPR001054">
    <property type="entry name" value="A/G_cyclase"/>
</dbReference>
<evidence type="ECO:0000313" key="4">
    <source>
        <dbReference type="EMBL" id="TCZ63252.1"/>
    </source>
</evidence>
<comment type="caution">
    <text evidence="4">The sequence shown here is derived from an EMBL/GenBank/DDBJ whole genome shotgun (WGS) entry which is preliminary data.</text>
</comment>